<evidence type="ECO:0000313" key="1">
    <source>
        <dbReference type="EMBL" id="MEX6431139.1"/>
    </source>
</evidence>
<organism evidence="1 2">
    <name type="scientific">Ferrimicrobium acidiphilum</name>
    <dbReference type="NCBI Taxonomy" id="121039"/>
    <lineage>
        <taxon>Bacteria</taxon>
        <taxon>Bacillati</taxon>
        <taxon>Actinomycetota</taxon>
        <taxon>Acidimicrobiia</taxon>
        <taxon>Acidimicrobiales</taxon>
        <taxon>Acidimicrobiaceae</taxon>
        <taxon>Ferrimicrobium</taxon>
    </lineage>
</organism>
<keyword evidence="2" id="KW-1185">Reference proteome</keyword>
<name>A0ABV3Y7J2_9ACTN</name>
<accession>A0ABV3Y7J2</accession>
<sequence length="94" mass="10580">MVPPPEIRQLRDLTRYRKSQVDTRSKEIQRLEKVLQDANIKITSVASAVWSASSREIIEALIAGERDPAVLAQMAKSRMRSKISQLEEALAGTF</sequence>
<protein>
    <submittedName>
        <fullName evidence="1">IS110 family transposase</fullName>
    </submittedName>
</protein>
<comment type="caution">
    <text evidence="1">The sequence shown here is derived from an EMBL/GenBank/DDBJ whole genome shotgun (WGS) entry which is preliminary data.</text>
</comment>
<dbReference type="EMBL" id="JBFSHR010000331">
    <property type="protein sequence ID" value="MEX6431139.1"/>
    <property type="molecule type" value="Genomic_DNA"/>
</dbReference>
<feature type="non-terminal residue" evidence="1">
    <location>
        <position position="94"/>
    </location>
</feature>
<dbReference type="Proteomes" id="UP001560267">
    <property type="component" value="Unassembled WGS sequence"/>
</dbReference>
<proteinExistence type="predicted"/>
<evidence type="ECO:0000313" key="2">
    <source>
        <dbReference type="Proteomes" id="UP001560267"/>
    </source>
</evidence>
<reference evidence="1 2" key="1">
    <citation type="submission" date="2024-07" db="EMBL/GenBank/DDBJ databases">
        <title>Draft Genome Sequence of Ferrimicrobium acidiphilum Strain YE2023, Isolated from a Pulp of Bioleach Reactor.</title>
        <authorList>
            <person name="Elkina Y.A."/>
            <person name="Bulaeva A.G."/>
            <person name="Beletsky A.V."/>
            <person name="Mardanov A.V."/>
        </authorList>
    </citation>
    <scope>NUCLEOTIDE SEQUENCE [LARGE SCALE GENOMIC DNA]</scope>
    <source>
        <strain evidence="1 2">YE2023</strain>
    </source>
</reference>
<gene>
    <name evidence="1" type="ORF">AB6A68_15145</name>
</gene>